<organism evidence="2 3">
    <name type="scientific">Blautia ammoniilytica</name>
    <dbReference type="NCBI Taxonomy" id="2981782"/>
    <lineage>
        <taxon>Bacteria</taxon>
        <taxon>Bacillati</taxon>
        <taxon>Bacillota</taxon>
        <taxon>Clostridia</taxon>
        <taxon>Lachnospirales</taxon>
        <taxon>Lachnospiraceae</taxon>
        <taxon>Blautia</taxon>
    </lineage>
</organism>
<evidence type="ECO:0000313" key="2">
    <source>
        <dbReference type="EMBL" id="MCU6765011.1"/>
    </source>
</evidence>
<gene>
    <name evidence="2" type="ORF">OCV61_06230</name>
</gene>
<feature type="compositionally biased region" description="Basic and acidic residues" evidence="1">
    <location>
        <begin position="42"/>
        <end position="60"/>
    </location>
</feature>
<sequence length="60" mass="7377">MRFMELSYPVCYMGFYVRKAAAFWKCQRYSREYHSRGFNLPESERSGKSYKKTYENDRQV</sequence>
<proteinExistence type="predicted"/>
<keyword evidence="3" id="KW-1185">Reference proteome</keyword>
<dbReference type="EMBL" id="JAOQJL010000009">
    <property type="protein sequence ID" value="MCU6765011.1"/>
    <property type="molecule type" value="Genomic_DNA"/>
</dbReference>
<evidence type="ECO:0000313" key="3">
    <source>
        <dbReference type="Proteomes" id="UP001652409"/>
    </source>
</evidence>
<dbReference type="RefSeq" id="WP_158421077.1">
    <property type="nucleotide sequence ID" value="NZ_JAOQJL010000009.1"/>
</dbReference>
<comment type="caution">
    <text evidence="2">The sequence shown here is derived from an EMBL/GenBank/DDBJ whole genome shotgun (WGS) entry which is preliminary data.</text>
</comment>
<name>A0ABT2TTB2_9FIRM</name>
<feature type="region of interest" description="Disordered" evidence="1">
    <location>
        <begin position="38"/>
        <end position="60"/>
    </location>
</feature>
<protein>
    <submittedName>
        <fullName evidence="2">Uncharacterized protein</fullName>
    </submittedName>
</protein>
<reference evidence="2 3" key="1">
    <citation type="journal article" date="2021" name="ISME Commun">
        <title>Automated analysis of genomic sequences facilitates high-throughput and comprehensive description of bacteria.</title>
        <authorList>
            <person name="Hitch T.C.A."/>
        </authorList>
    </citation>
    <scope>NUCLEOTIDE SEQUENCE [LARGE SCALE GENOMIC DNA]</scope>
    <source>
        <strain evidence="2 3">Sanger_23</strain>
    </source>
</reference>
<evidence type="ECO:0000256" key="1">
    <source>
        <dbReference type="SAM" id="MobiDB-lite"/>
    </source>
</evidence>
<accession>A0ABT2TTB2</accession>
<dbReference type="Proteomes" id="UP001652409">
    <property type="component" value="Unassembled WGS sequence"/>
</dbReference>